<dbReference type="PANTHER" id="PTHR31826">
    <property type="entry name" value="NICALIN"/>
    <property type="match status" value="1"/>
</dbReference>
<dbReference type="CDD" id="cd03882">
    <property type="entry name" value="M28_nicalin_like"/>
    <property type="match status" value="1"/>
</dbReference>
<dbReference type="PROSITE" id="PS00018">
    <property type="entry name" value="EF_HAND_1"/>
    <property type="match status" value="1"/>
</dbReference>
<gene>
    <name evidence="10" type="ORF">LITE_LOCUS43082</name>
</gene>
<reference evidence="10" key="1">
    <citation type="submission" date="2022-08" db="EMBL/GenBank/DDBJ databases">
        <authorList>
            <person name="Gutierrez-Valencia J."/>
        </authorList>
    </citation>
    <scope>NUCLEOTIDE SEQUENCE</scope>
</reference>
<evidence type="ECO:0000256" key="1">
    <source>
        <dbReference type="ARBA" id="ARBA00004389"/>
    </source>
</evidence>
<keyword evidence="3 9" id="KW-0812">Transmembrane</keyword>
<evidence type="ECO:0000313" key="11">
    <source>
        <dbReference type="Proteomes" id="UP001154282"/>
    </source>
</evidence>
<keyword evidence="4" id="KW-0732">Signal</keyword>
<name>A0AAV0QF85_9ROSI</name>
<organism evidence="10 11">
    <name type="scientific">Linum tenue</name>
    <dbReference type="NCBI Taxonomy" id="586396"/>
    <lineage>
        <taxon>Eukaryota</taxon>
        <taxon>Viridiplantae</taxon>
        <taxon>Streptophyta</taxon>
        <taxon>Embryophyta</taxon>
        <taxon>Tracheophyta</taxon>
        <taxon>Spermatophyta</taxon>
        <taxon>Magnoliopsida</taxon>
        <taxon>eudicotyledons</taxon>
        <taxon>Gunneridae</taxon>
        <taxon>Pentapetalae</taxon>
        <taxon>rosids</taxon>
        <taxon>fabids</taxon>
        <taxon>Malpighiales</taxon>
        <taxon>Linaceae</taxon>
        <taxon>Linum</taxon>
    </lineage>
</organism>
<feature type="non-terminal residue" evidence="10">
    <location>
        <position position="1"/>
    </location>
</feature>
<evidence type="ECO:0000256" key="5">
    <source>
        <dbReference type="ARBA" id="ARBA00022824"/>
    </source>
</evidence>
<evidence type="ECO:0000256" key="2">
    <source>
        <dbReference type="ARBA" id="ARBA00007717"/>
    </source>
</evidence>
<keyword evidence="8" id="KW-0325">Glycoprotein</keyword>
<keyword evidence="7 9" id="KW-0472">Membrane</keyword>
<evidence type="ECO:0000256" key="3">
    <source>
        <dbReference type="ARBA" id="ARBA00022692"/>
    </source>
</evidence>
<dbReference type="InterPro" id="IPR018247">
    <property type="entry name" value="EF_Hand_1_Ca_BS"/>
</dbReference>
<evidence type="ECO:0000256" key="7">
    <source>
        <dbReference type="ARBA" id="ARBA00023136"/>
    </source>
</evidence>
<proteinExistence type="inferred from homology"/>
<keyword evidence="11" id="KW-1185">Reference proteome</keyword>
<dbReference type="Proteomes" id="UP001154282">
    <property type="component" value="Unassembled WGS sequence"/>
</dbReference>
<dbReference type="AlphaFoldDB" id="A0AAV0QF85"/>
<dbReference type="Pfam" id="PF05450">
    <property type="entry name" value="Nicastrin"/>
    <property type="match status" value="1"/>
</dbReference>
<dbReference type="GO" id="GO:0009966">
    <property type="term" value="P:regulation of signal transduction"/>
    <property type="evidence" value="ECO:0007669"/>
    <property type="project" value="InterPro"/>
</dbReference>
<sequence length="628" mass="69766">ILSAIVSLPLIELEARIMSSRKPGDSDVLSSLYSMIPLLFLLLACVELSDAAAAVDVYRLVQYDISGVPFGSRIAALNHHAASLHSSAGADLSRSVLIIPLRELNISLVKGNFQLRLIALHLELDYVELDSATLVMTEYISQKKTLGGLLLLLPQMFNFESGDMAVTKDDIHEMERLKNLLVELEELLIHANIPYPVYFAFEHDDIEAVLADIQRNDVNGQAATPTNGGYKFVVSAPEPKKLASPIMTNIQGWLPGLKPDGDTNQLPTIAIVASYDTFGAAPALSVGSDSNGSGVVALLEIARLFSLLYSNPKTRGKYNLLFGLTSGGPYNYNGTHKHFLLQWLRSFDQRLRETIDYAICLNSIGSWDDKLWLHVSKPPQNAYVKQIYERFSGVAGELGLEVELKHKKINISNPRVSLSSWVIAWEHEQFSRLRVTAATLSGLSSAPELFQRTGSLSDSGYLVSEDAIRRSIKLIAQSIARHIYDQQEDMPVFADDSSLAVDLSYVRLWLDLLSRTPRVAPFLTKNDPLVAALKKELAEHTHEVTVQHELLDGMFTFYDSTKAKLNIYQVASVTFDLLLLLAVGSYLIVLFSFLVITTRVHGLIYNFNHDNCVSSFCLLFFNHPIDQL</sequence>
<dbReference type="GO" id="GO:0005789">
    <property type="term" value="C:endoplasmic reticulum membrane"/>
    <property type="evidence" value="ECO:0007669"/>
    <property type="project" value="UniProtKB-SubCell"/>
</dbReference>
<comment type="caution">
    <text evidence="10">The sequence shown here is derived from an EMBL/GenBank/DDBJ whole genome shotgun (WGS) entry which is preliminary data.</text>
</comment>
<evidence type="ECO:0000256" key="9">
    <source>
        <dbReference type="SAM" id="Phobius"/>
    </source>
</evidence>
<keyword evidence="6 9" id="KW-1133">Transmembrane helix</keyword>
<dbReference type="InterPro" id="IPR016574">
    <property type="entry name" value="Nicalin"/>
</dbReference>
<comment type="similarity">
    <text evidence="2">Belongs to the nicastrin family.</text>
</comment>
<evidence type="ECO:0000313" key="10">
    <source>
        <dbReference type="EMBL" id="CAI0544142.1"/>
    </source>
</evidence>
<protein>
    <recommendedName>
        <fullName evidence="12">Nicalin</fullName>
    </recommendedName>
</protein>
<evidence type="ECO:0000256" key="4">
    <source>
        <dbReference type="ARBA" id="ARBA00022729"/>
    </source>
</evidence>
<feature type="transmembrane region" description="Helical" evidence="9">
    <location>
        <begin position="577"/>
        <end position="596"/>
    </location>
</feature>
<evidence type="ECO:0008006" key="12">
    <source>
        <dbReference type="Google" id="ProtNLM"/>
    </source>
</evidence>
<evidence type="ECO:0000256" key="8">
    <source>
        <dbReference type="ARBA" id="ARBA00023180"/>
    </source>
</evidence>
<dbReference type="Gene3D" id="3.40.630.10">
    <property type="entry name" value="Zn peptidases"/>
    <property type="match status" value="1"/>
</dbReference>
<evidence type="ECO:0000256" key="6">
    <source>
        <dbReference type="ARBA" id="ARBA00022989"/>
    </source>
</evidence>
<accession>A0AAV0QF85</accession>
<dbReference type="SUPFAM" id="SSF53187">
    <property type="entry name" value="Zn-dependent exopeptidases"/>
    <property type="match status" value="1"/>
</dbReference>
<dbReference type="EMBL" id="CAMGYJ010000009">
    <property type="protein sequence ID" value="CAI0544142.1"/>
    <property type="molecule type" value="Genomic_DNA"/>
</dbReference>
<keyword evidence="5" id="KW-0256">Endoplasmic reticulum</keyword>
<comment type="subcellular location">
    <subcellularLocation>
        <location evidence="1">Endoplasmic reticulum membrane</location>
        <topology evidence="1">Single-pass membrane protein</topology>
    </subcellularLocation>
</comment>